<dbReference type="Pfam" id="PF01467">
    <property type="entry name" value="CTP_transf_like"/>
    <property type="match status" value="1"/>
</dbReference>
<feature type="binding site" evidence="9">
    <location>
        <begin position="9"/>
        <end position="10"/>
    </location>
    <ligand>
        <name>ATP</name>
        <dbReference type="ChEBI" id="CHEBI:30616"/>
    </ligand>
</feature>
<dbReference type="NCBIfam" id="TIGR00125">
    <property type="entry name" value="cyt_tran_rel"/>
    <property type="match status" value="1"/>
</dbReference>
<comment type="caution">
    <text evidence="11">The sequence shown here is derived from an EMBL/GenBank/DDBJ whole genome shotgun (WGS) entry which is preliminary data.</text>
</comment>
<evidence type="ECO:0000256" key="4">
    <source>
        <dbReference type="ARBA" id="ARBA00022741"/>
    </source>
</evidence>
<accession>A0A1F4T5B0</accession>
<dbReference type="Gene3D" id="3.40.50.620">
    <property type="entry name" value="HUPs"/>
    <property type="match status" value="1"/>
</dbReference>
<gene>
    <name evidence="9" type="primary">coaD</name>
    <name evidence="11" type="ORF">A3K49_02710</name>
</gene>
<evidence type="ECO:0000256" key="8">
    <source>
        <dbReference type="ARBA" id="ARBA00029346"/>
    </source>
</evidence>
<dbReference type="InterPro" id="IPR014729">
    <property type="entry name" value="Rossmann-like_a/b/a_fold"/>
</dbReference>
<feature type="binding site" evidence="9">
    <location>
        <position position="73"/>
    </location>
    <ligand>
        <name>substrate</name>
    </ligand>
</feature>
<comment type="cofactor">
    <cofactor evidence="9">
        <name>Mg(2+)</name>
        <dbReference type="ChEBI" id="CHEBI:18420"/>
    </cofactor>
</comment>
<reference evidence="11 12" key="1">
    <citation type="journal article" date="2016" name="Nat. Commun.">
        <title>Thousands of microbial genomes shed light on interconnected biogeochemical processes in an aquifer system.</title>
        <authorList>
            <person name="Anantharaman K."/>
            <person name="Brown C.T."/>
            <person name="Hug L.A."/>
            <person name="Sharon I."/>
            <person name="Castelle C.J."/>
            <person name="Probst A.J."/>
            <person name="Thomas B.C."/>
            <person name="Singh A."/>
            <person name="Wilkins M.J."/>
            <person name="Karaoz U."/>
            <person name="Brodie E.L."/>
            <person name="Williams K.H."/>
            <person name="Hubbard S.S."/>
            <person name="Banfield J.F."/>
        </authorList>
    </citation>
    <scope>NUCLEOTIDE SEQUENCE [LARGE SCALE GENOMIC DNA]</scope>
</reference>
<feature type="binding site" evidence="9">
    <location>
        <position position="9"/>
    </location>
    <ligand>
        <name>substrate</name>
    </ligand>
</feature>
<dbReference type="PRINTS" id="PR01020">
    <property type="entry name" value="LPSBIOSNTHSS"/>
</dbReference>
<feature type="binding site" evidence="9">
    <location>
        <begin position="123"/>
        <end position="129"/>
    </location>
    <ligand>
        <name>ATP</name>
        <dbReference type="ChEBI" id="CHEBI:30616"/>
    </ligand>
</feature>
<dbReference type="GO" id="GO:0015937">
    <property type="term" value="P:coenzyme A biosynthetic process"/>
    <property type="evidence" value="ECO:0007669"/>
    <property type="project" value="UniProtKB-UniRule"/>
</dbReference>
<dbReference type="InterPro" id="IPR001980">
    <property type="entry name" value="PPAT"/>
</dbReference>
<keyword evidence="7 9" id="KW-0173">Coenzyme A biosynthesis</keyword>
<dbReference type="PANTHER" id="PTHR21342">
    <property type="entry name" value="PHOSPHOPANTETHEINE ADENYLYLTRANSFERASE"/>
    <property type="match status" value="1"/>
</dbReference>
<keyword evidence="6 9" id="KW-0460">Magnesium</keyword>
<dbReference type="UniPathway" id="UPA00241">
    <property type="reaction ID" value="UER00355"/>
</dbReference>
<dbReference type="AlphaFoldDB" id="A0A1F4T5B0"/>
<evidence type="ECO:0000313" key="12">
    <source>
        <dbReference type="Proteomes" id="UP000178602"/>
    </source>
</evidence>
<feature type="binding site" evidence="9">
    <location>
        <position position="87"/>
    </location>
    <ligand>
        <name>substrate</name>
    </ligand>
</feature>
<comment type="pathway">
    <text evidence="9">Cofactor biosynthesis; coenzyme A biosynthesis; CoA from (R)-pantothenate: step 4/5.</text>
</comment>
<proteinExistence type="inferred from homology"/>
<evidence type="ECO:0000256" key="1">
    <source>
        <dbReference type="ARBA" id="ARBA00022490"/>
    </source>
</evidence>
<keyword evidence="3 9" id="KW-0548">Nucleotidyltransferase</keyword>
<comment type="function">
    <text evidence="9">Reversibly transfers an adenylyl group from ATP to 4'-phosphopantetheine, yielding dephospho-CoA (dPCoA) and pyrophosphate.</text>
</comment>
<dbReference type="GO" id="GO:0005737">
    <property type="term" value="C:cytoplasm"/>
    <property type="evidence" value="ECO:0007669"/>
    <property type="project" value="UniProtKB-SubCell"/>
</dbReference>
<protein>
    <recommendedName>
        <fullName evidence="9">Phosphopantetheine adenylyltransferase</fullName>
        <ecNumber evidence="9">2.7.7.3</ecNumber>
    </recommendedName>
    <alternativeName>
        <fullName evidence="9">Dephospho-CoA pyrophosphorylase</fullName>
    </alternativeName>
    <alternativeName>
        <fullName evidence="9">Pantetheine-phosphate adenylyltransferase</fullName>
        <shortName evidence="9">PPAT</shortName>
    </alternativeName>
</protein>
<dbReference type="CDD" id="cd02163">
    <property type="entry name" value="PPAT"/>
    <property type="match status" value="1"/>
</dbReference>
<keyword evidence="1 9" id="KW-0963">Cytoplasm</keyword>
<organism evidence="11 12">
    <name type="scientific">candidate division WOR-1 bacterium RIFOXYC12_FULL_54_18</name>
    <dbReference type="NCBI Taxonomy" id="1802584"/>
    <lineage>
        <taxon>Bacteria</taxon>
        <taxon>Bacillati</taxon>
        <taxon>Saganbacteria</taxon>
    </lineage>
</organism>
<keyword evidence="5 9" id="KW-0067">ATP-binding</keyword>
<evidence type="ECO:0000256" key="2">
    <source>
        <dbReference type="ARBA" id="ARBA00022679"/>
    </source>
</evidence>
<dbReference type="PANTHER" id="PTHR21342:SF1">
    <property type="entry name" value="PHOSPHOPANTETHEINE ADENYLYLTRANSFERASE"/>
    <property type="match status" value="1"/>
</dbReference>
<feature type="binding site" evidence="9">
    <location>
        <position position="98"/>
    </location>
    <ligand>
        <name>ATP</name>
        <dbReference type="ChEBI" id="CHEBI:30616"/>
    </ligand>
</feature>
<evidence type="ECO:0000259" key="10">
    <source>
        <dbReference type="Pfam" id="PF01467"/>
    </source>
</evidence>
<evidence type="ECO:0000256" key="6">
    <source>
        <dbReference type="ARBA" id="ARBA00022842"/>
    </source>
</evidence>
<dbReference type="HAMAP" id="MF_00151">
    <property type="entry name" value="PPAT_bact"/>
    <property type="match status" value="1"/>
</dbReference>
<feature type="binding site" evidence="9">
    <location>
        <begin position="88"/>
        <end position="90"/>
    </location>
    <ligand>
        <name>ATP</name>
        <dbReference type="ChEBI" id="CHEBI:30616"/>
    </ligand>
</feature>
<feature type="domain" description="Cytidyltransferase-like" evidence="10">
    <location>
        <begin position="5"/>
        <end position="133"/>
    </location>
</feature>
<keyword evidence="2 9" id="KW-0808">Transferase</keyword>
<name>A0A1F4T5B0_UNCSA</name>
<comment type="subcellular location">
    <subcellularLocation>
        <location evidence="9">Cytoplasm</location>
    </subcellularLocation>
</comment>
<comment type="catalytic activity">
    <reaction evidence="8 9">
        <text>(R)-4'-phosphopantetheine + ATP + H(+) = 3'-dephospho-CoA + diphosphate</text>
        <dbReference type="Rhea" id="RHEA:19801"/>
        <dbReference type="ChEBI" id="CHEBI:15378"/>
        <dbReference type="ChEBI" id="CHEBI:30616"/>
        <dbReference type="ChEBI" id="CHEBI:33019"/>
        <dbReference type="ChEBI" id="CHEBI:57328"/>
        <dbReference type="ChEBI" id="CHEBI:61723"/>
        <dbReference type="EC" id="2.7.7.3"/>
    </reaction>
</comment>
<dbReference type="GO" id="GO:0004595">
    <property type="term" value="F:pantetheine-phosphate adenylyltransferase activity"/>
    <property type="evidence" value="ECO:0007669"/>
    <property type="project" value="UniProtKB-UniRule"/>
</dbReference>
<dbReference type="GO" id="GO:0005524">
    <property type="term" value="F:ATP binding"/>
    <property type="evidence" value="ECO:0007669"/>
    <property type="project" value="UniProtKB-KW"/>
</dbReference>
<dbReference type="NCBIfam" id="TIGR01510">
    <property type="entry name" value="coaD_prev_kdtB"/>
    <property type="match status" value="1"/>
</dbReference>
<dbReference type="InterPro" id="IPR004821">
    <property type="entry name" value="Cyt_trans-like"/>
</dbReference>
<feature type="binding site" evidence="9">
    <location>
        <position position="17"/>
    </location>
    <ligand>
        <name>ATP</name>
        <dbReference type="ChEBI" id="CHEBI:30616"/>
    </ligand>
</feature>
<comment type="similarity">
    <text evidence="9">Belongs to the bacterial CoaD family.</text>
</comment>
<dbReference type="SUPFAM" id="SSF52374">
    <property type="entry name" value="Nucleotidylyl transferase"/>
    <property type="match status" value="1"/>
</dbReference>
<dbReference type="EMBL" id="MEUG01000001">
    <property type="protein sequence ID" value="OGC27898.1"/>
    <property type="molecule type" value="Genomic_DNA"/>
</dbReference>
<feature type="site" description="Transition state stabilizer" evidence="9">
    <location>
        <position position="17"/>
    </location>
</feature>
<feature type="binding site" evidence="9">
    <location>
        <position position="41"/>
    </location>
    <ligand>
        <name>substrate</name>
    </ligand>
</feature>
<dbReference type="Proteomes" id="UP000178602">
    <property type="component" value="Unassembled WGS sequence"/>
</dbReference>
<sequence>MKIAVYPGSFDPITNGHLDVIERAAKLFDKVIVSIIRNPEKRSFFSLKDRFEMLKSSSFHCDNVEIDSFDGLLVDYVREKKAGAVVRGLRAVSDFDYEFQMALTNRRMAPEIETVFLMTDYRYSYLSSSFVKQIARLGGDVSSLVPGPVAKRLQKLKKGAR</sequence>
<dbReference type="EC" id="2.7.7.3" evidence="9"/>
<evidence type="ECO:0000256" key="7">
    <source>
        <dbReference type="ARBA" id="ARBA00022993"/>
    </source>
</evidence>
<keyword evidence="4 9" id="KW-0547">Nucleotide-binding</keyword>
<evidence type="ECO:0000256" key="5">
    <source>
        <dbReference type="ARBA" id="ARBA00022840"/>
    </source>
</evidence>
<evidence type="ECO:0000256" key="9">
    <source>
        <dbReference type="HAMAP-Rule" id="MF_00151"/>
    </source>
</evidence>
<evidence type="ECO:0000313" key="11">
    <source>
        <dbReference type="EMBL" id="OGC27898.1"/>
    </source>
</evidence>
<comment type="subunit">
    <text evidence="9">Homohexamer.</text>
</comment>
<evidence type="ECO:0000256" key="3">
    <source>
        <dbReference type="ARBA" id="ARBA00022695"/>
    </source>
</evidence>